<gene>
    <name evidence="6" type="ORF">EV686_103417</name>
</gene>
<keyword evidence="3" id="KW-1005">Bacterial flagellum biogenesis</keyword>
<evidence type="ECO:0000256" key="1">
    <source>
        <dbReference type="ARBA" id="ARBA00004514"/>
    </source>
</evidence>
<evidence type="ECO:0000313" key="6">
    <source>
        <dbReference type="EMBL" id="TCV00833.1"/>
    </source>
</evidence>
<evidence type="ECO:0000256" key="2">
    <source>
        <dbReference type="ARBA" id="ARBA00022490"/>
    </source>
</evidence>
<evidence type="ECO:0000313" key="7">
    <source>
        <dbReference type="Proteomes" id="UP000294692"/>
    </source>
</evidence>
<keyword evidence="2" id="KW-0963">Cytoplasm</keyword>
<comment type="caution">
    <text evidence="6">The sequence shown here is derived from an EMBL/GenBank/DDBJ whole genome shotgun (WGS) entry which is preliminary data.</text>
</comment>
<organism evidence="6 7">
    <name type="scientific">Paracandidimonas soli</name>
    <dbReference type="NCBI Taxonomy" id="1917182"/>
    <lineage>
        <taxon>Bacteria</taxon>
        <taxon>Pseudomonadati</taxon>
        <taxon>Pseudomonadota</taxon>
        <taxon>Betaproteobacteria</taxon>
        <taxon>Burkholderiales</taxon>
        <taxon>Alcaligenaceae</taxon>
        <taxon>Paracandidimonas</taxon>
    </lineage>
</organism>
<keyword evidence="7" id="KW-1185">Reference proteome</keyword>
<dbReference type="GO" id="GO:0044781">
    <property type="term" value="P:bacterial-type flagellum organization"/>
    <property type="evidence" value="ECO:0007669"/>
    <property type="project" value="UniProtKB-KW"/>
</dbReference>
<keyword evidence="6" id="KW-0969">Cilium</keyword>
<keyword evidence="6" id="KW-0282">Flagellum</keyword>
<name>A0A4R3VAN4_9BURK</name>
<dbReference type="InterPro" id="IPR008622">
    <property type="entry name" value="FliT"/>
</dbReference>
<dbReference type="Pfam" id="PF05400">
    <property type="entry name" value="FliT"/>
    <property type="match status" value="1"/>
</dbReference>
<dbReference type="EMBL" id="SMBX01000003">
    <property type="protein sequence ID" value="TCV00833.1"/>
    <property type="molecule type" value="Genomic_DNA"/>
</dbReference>
<evidence type="ECO:0000256" key="4">
    <source>
        <dbReference type="ARBA" id="ARBA00023186"/>
    </source>
</evidence>
<sequence length="118" mass="13195">MQPASQSSDAMSASPPILQYYKTIADITSQMLEKAYANQWADVIALSDAYQEAVEALRNLEPLDNNATDARREYLIRILDNDASIRKLAMPEMERLASLLGDIKRQRGAVQAYKTSQS</sequence>
<protein>
    <recommendedName>
        <fullName evidence="5">Flagellar protein FliT</fullName>
    </recommendedName>
</protein>
<dbReference type="Proteomes" id="UP000294692">
    <property type="component" value="Unassembled WGS sequence"/>
</dbReference>
<reference evidence="6 7" key="1">
    <citation type="submission" date="2019-03" db="EMBL/GenBank/DDBJ databases">
        <title>Genomic Encyclopedia of Type Strains, Phase IV (KMG-IV): sequencing the most valuable type-strain genomes for metagenomic binning, comparative biology and taxonomic classification.</title>
        <authorList>
            <person name="Goeker M."/>
        </authorList>
    </citation>
    <scope>NUCLEOTIDE SEQUENCE [LARGE SCALE GENOMIC DNA]</scope>
    <source>
        <strain evidence="6 7">DSM 100048</strain>
    </source>
</reference>
<proteinExistence type="predicted"/>
<dbReference type="AlphaFoldDB" id="A0A4R3VAN4"/>
<keyword evidence="4" id="KW-0143">Chaperone</keyword>
<evidence type="ECO:0000256" key="3">
    <source>
        <dbReference type="ARBA" id="ARBA00022795"/>
    </source>
</evidence>
<evidence type="ECO:0000256" key="5">
    <source>
        <dbReference type="ARBA" id="ARBA00093797"/>
    </source>
</evidence>
<dbReference type="Gene3D" id="1.20.58.380">
    <property type="entry name" value="Flagellar protein flit"/>
    <property type="match status" value="1"/>
</dbReference>
<comment type="subcellular location">
    <subcellularLocation>
        <location evidence="1">Cytoplasm</location>
        <location evidence="1">Cytosol</location>
    </subcellularLocation>
</comment>
<keyword evidence="6" id="KW-0966">Cell projection</keyword>
<accession>A0A4R3VAN4</accession>